<dbReference type="GO" id="GO:0006979">
    <property type="term" value="P:response to oxidative stress"/>
    <property type="evidence" value="ECO:0007669"/>
    <property type="project" value="UniProtKB-UniRule"/>
</dbReference>
<dbReference type="InterPro" id="IPR010255">
    <property type="entry name" value="Haem_peroxidase_sf"/>
</dbReference>
<comment type="catalytic activity">
    <reaction evidence="1 19">
        <text>2 a phenolic donor + H2O2 = 2 a phenolic radical donor + 2 H2O</text>
        <dbReference type="Rhea" id="RHEA:56136"/>
        <dbReference type="ChEBI" id="CHEBI:15377"/>
        <dbReference type="ChEBI" id="CHEBI:16240"/>
        <dbReference type="ChEBI" id="CHEBI:139520"/>
        <dbReference type="ChEBI" id="CHEBI:139521"/>
        <dbReference type="EC" id="1.11.1.7"/>
    </reaction>
</comment>
<dbReference type="GO" id="GO:0042744">
    <property type="term" value="P:hydrogen peroxide catabolic process"/>
    <property type="evidence" value="ECO:0007669"/>
    <property type="project" value="UniProtKB-KW"/>
</dbReference>
<dbReference type="PRINTS" id="PR00461">
    <property type="entry name" value="PLPEROXIDASE"/>
</dbReference>
<evidence type="ECO:0000256" key="20">
    <source>
        <dbReference type="SAM" id="MobiDB-lite"/>
    </source>
</evidence>
<comment type="similarity">
    <text evidence="19">Belongs to the peroxidase family. Classical plant (class III) peroxidase subfamily.</text>
</comment>
<feature type="binding site" evidence="16">
    <location>
        <position position="132"/>
    </location>
    <ligand>
        <name>Ca(2+)</name>
        <dbReference type="ChEBI" id="CHEBI:29108"/>
        <label>1</label>
    </ligand>
</feature>
<dbReference type="Gene3D" id="1.10.420.10">
    <property type="entry name" value="Peroxidase, domain 2"/>
    <property type="match status" value="1"/>
</dbReference>
<dbReference type="FunFam" id="1.10.420.10:FF:000006">
    <property type="entry name" value="Peroxidase"/>
    <property type="match status" value="1"/>
</dbReference>
<evidence type="ECO:0000256" key="15">
    <source>
        <dbReference type="PIRSR" id="PIRSR600823-2"/>
    </source>
</evidence>
<evidence type="ECO:0000256" key="3">
    <source>
        <dbReference type="ARBA" id="ARBA00006873"/>
    </source>
</evidence>
<evidence type="ECO:0000256" key="11">
    <source>
        <dbReference type="ARBA" id="ARBA00023157"/>
    </source>
</evidence>
<evidence type="ECO:0000256" key="1">
    <source>
        <dbReference type="ARBA" id="ARBA00000189"/>
    </source>
</evidence>
<evidence type="ECO:0000313" key="23">
    <source>
        <dbReference type="Proteomes" id="UP000636709"/>
    </source>
</evidence>
<comment type="cofactor">
    <cofactor evidence="16 19">
        <name>Ca(2+)</name>
        <dbReference type="ChEBI" id="CHEBI:29108"/>
    </cofactor>
    <text evidence="16 19">Binds 2 calcium ions per subunit.</text>
</comment>
<keyword evidence="11 18" id="KW-1015">Disulfide bond</keyword>
<dbReference type="PRINTS" id="PR00458">
    <property type="entry name" value="PEROXIDASE"/>
</dbReference>
<feature type="disulfide bond" evidence="18">
    <location>
        <begin position="95"/>
        <end position="174"/>
    </location>
</feature>
<dbReference type="PROSITE" id="PS00435">
    <property type="entry name" value="PEROXIDASE_1"/>
    <property type="match status" value="1"/>
</dbReference>
<dbReference type="Gene3D" id="1.10.520.10">
    <property type="match status" value="1"/>
</dbReference>
<dbReference type="OrthoDB" id="2113341at2759"/>
<accession>A0A835APB7</accession>
<evidence type="ECO:0000256" key="10">
    <source>
        <dbReference type="ARBA" id="ARBA00023004"/>
    </source>
</evidence>
<comment type="function">
    <text evidence="19">Removal of H(2)O(2), oxidation of toxic reductants, biosynthesis and degradation of lignin, suberization, auxin catabolism, response to environmental stresses such as wounding, pathogen attack and oxidative stress.</text>
</comment>
<evidence type="ECO:0000256" key="4">
    <source>
        <dbReference type="ARBA" id="ARBA00022525"/>
    </source>
</evidence>
<evidence type="ECO:0000256" key="6">
    <source>
        <dbReference type="ARBA" id="ARBA00022617"/>
    </source>
</evidence>
<comment type="subcellular location">
    <subcellularLocation>
        <location evidence="2 19">Secreted</location>
    </subcellularLocation>
</comment>
<evidence type="ECO:0000256" key="17">
    <source>
        <dbReference type="PIRSR" id="PIRSR600823-4"/>
    </source>
</evidence>
<feature type="binding site" evidence="16">
    <location>
        <position position="253"/>
    </location>
    <ligand>
        <name>Ca(2+)</name>
        <dbReference type="ChEBI" id="CHEBI:29108"/>
        <label>2</label>
    </ligand>
</feature>
<evidence type="ECO:0000256" key="5">
    <source>
        <dbReference type="ARBA" id="ARBA00022559"/>
    </source>
</evidence>
<dbReference type="PANTHER" id="PTHR31517">
    <property type="match status" value="1"/>
</dbReference>
<feature type="binding site" evidence="16">
    <location>
        <position position="127"/>
    </location>
    <ligand>
        <name>Ca(2+)</name>
        <dbReference type="ChEBI" id="CHEBI:29108"/>
        <label>1</label>
    </ligand>
</feature>
<feature type="binding site" evidence="15">
    <location>
        <position position="222"/>
    </location>
    <ligand>
        <name>substrate</name>
    </ligand>
</feature>
<feature type="binding site" description="axial binding residue" evidence="16">
    <location>
        <position position="252"/>
    </location>
    <ligand>
        <name>heme b</name>
        <dbReference type="ChEBI" id="CHEBI:60344"/>
    </ligand>
    <ligandPart>
        <name>Fe</name>
        <dbReference type="ChEBI" id="CHEBI:18248"/>
    </ligandPart>
</feature>
<keyword evidence="23" id="KW-1185">Reference proteome</keyword>
<dbReference type="Proteomes" id="UP000636709">
    <property type="component" value="Unassembled WGS sequence"/>
</dbReference>
<feature type="active site" description="Proton acceptor" evidence="14">
    <location>
        <position position="126"/>
    </location>
</feature>
<dbReference type="GO" id="GO:0046872">
    <property type="term" value="F:metal ion binding"/>
    <property type="evidence" value="ECO:0007669"/>
    <property type="project" value="UniProtKB-UniRule"/>
</dbReference>
<keyword evidence="7 16" id="KW-0479">Metal-binding</keyword>
<evidence type="ECO:0000256" key="9">
    <source>
        <dbReference type="ARBA" id="ARBA00023002"/>
    </source>
</evidence>
<keyword evidence="8 16" id="KW-0106">Calcium</keyword>
<keyword evidence="9 19" id="KW-0560">Oxidoreductase</keyword>
<protein>
    <recommendedName>
        <fullName evidence="19">Peroxidase</fullName>
        <ecNumber evidence="19">1.11.1.7</ecNumber>
    </recommendedName>
</protein>
<evidence type="ECO:0000256" key="14">
    <source>
        <dbReference type="PIRSR" id="PIRSR600823-1"/>
    </source>
</evidence>
<feature type="disulfide bond" evidence="18">
    <location>
        <begin position="128"/>
        <end position="133"/>
    </location>
</feature>
<dbReference type="InterPro" id="IPR019794">
    <property type="entry name" value="Peroxidases_AS"/>
</dbReference>
<dbReference type="InterPro" id="IPR000823">
    <property type="entry name" value="Peroxidase_pln"/>
</dbReference>
<dbReference type="GO" id="GO:0020037">
    <property type="term" value="F:heme binding"/>
    <property type="evidence" value="ECO:0007669"/>
    <property type="project" value="UniProtKB-UniRule"/>
</dbReference>
<feature type="binding site" evidence="16">
    <location>
        <position position="148"/>
    </location>
    <ligand>
        <name>Ca(2+)</name>
        <dbReference type="ChEBI" id="CHEBI:29108"/>
        <label>1</label>
    </ligand>
</feature>
<feature type="binding site" evidence="16">
    <location>
        <position position="304"/>
    </location>
    <ligand>
        <name>Ca(2+)</name>
        <dbReference type="ChEBI" id="CHEBI:29108"/>
        <label>2</label>
    </ligand>
</feature>
<evidence type="ECO:0000256" key="19">
    <source>
        <dbReference type="RuleBase" id="RU362060"/>
    </source>
</evidence>
<feature type="binding site" evidence="16">
    <location>
        <position position="130"/>
    </location>
    <ligand>
        <name>Ca(2+)</name>
        <dbReference type="ChEBI" id="CHEBI:29108"/>
        <label>1</label>
    </ligand>
</feature>
<feature type="compositionally biased region" description="Polar residues" evidence="20">
    <location>
        <begin position="48"/>
        <end position="64"/>
    </location>
</feature>
<keyword evidence="4 19" id="KW-0964">Secreted</keyword>
<dbReference type="EMBL" id="JACEFO010002276">
    <property type="protein sequence ID" value="KAF8668437.1"/>
    <property type="molecule type" value="Genomic_DNA"/>
</dbReference>
<dbReference type="PANTHER" id="PTHR31517:SF84">
    <property type="entry name" value="PEROXIDASE"/>
    <property type="match status" value="1"/>
</dbReference>
<feature type="binding site" evidence="16">
    <location>
        <position position="136"/>
    </location>
    <ligand>
        <name>Ca(2+)</name>
        <dbReference type="ChEBI" id="CHEBI:29108"/>
        <label>1</label>
    </ligand>
</feature>
<evidence type="ECO:0000259" key="21">
    <source>
        <dbReference type="PROSITE" id="PS50873"/>
    </source>
</evidence>
<keyword evidence="5 19" id="KW-0575">Peroxidase</keyword>
<dbReference type="FunFam" id="1.10.520.10:FF:000001">
    <property type="entry name" value="Peroxidase"/>
    <property type="match status" value="1"/>
</dbReference>
<dbReference type="PROSITE" id="PS50873">
    <property type="entry name" value="PEROXIDASE_4"/>
    <property type="match status" value="1"/>
</dbReference>
<dbReference type="GO" id="GO:0140825">
    <property type="term" value="F:lactoperoxidase activity"/>
    <property type="evidence" value="ECO:0007669"/>
    <property type="project" value="UniProtKB-EC"/>
</dbReference>
<feature type="binding site" evidence="16">
    <location>
        <position position="297"/>
    </location>
    <ligand>
        <name>Ca(2+)</name>
        <dbReference type="ChEBI" id="CHEBI:29108"/>
        <label>2</label>
    </ligand>
</feature>
<dbReference type="Pfam" id="PF00141">
    <property type="entry name" value="peroxidase"/>
    <property type="match status" value="1"/>
</dbReference>
<evidence type="ECO:0000256" key="8">
    <source>
        <dbReference type="ARBA" id="ARBA00022837"/>
    </source>
</evidence>
<dbReference type="CDD" id="cd00693">
    <property type="entry name" value="secretory_peroxidase"/>
    <property type="match status" value="1"/>
</dbReference>
<feature type="region of interest" description="Disordered" evidence="20">
    <location>
        <begin position="43"/>
        <end position="66"/>
    </location>
</feature>
<name>A0A835APB7_9POAL</name>
<dbReference type="SUPFAM" id="SSF48113">
    <property type="entry name" value="Heme-dependent peroxidases"/>
    <property type="match status" value="1"/>
</dbReference>
<feature type="disulfide bond" evidence="18">
    <location>
        <begin position="259"/>
        <end position="285"/>
    </location>
</feature>
<feature type="site" description="Transition state stabilizer" evidence="17">
    <location>
        <position position="122"/>
    </location>
</feature>
<dbReference type="AlphaFoldDB" id="A0A835APB7"/>
<comment type="cofactor">
    <cofactor evidence="16 19">
        <name>heme b</name>
        <dbReference type="ChEBI" id="CHEBI:60344"/>
    </cofactor>
    <text evidence="16 19">Binds 1 heme b (iron(II)-protoporphyrin IX) group per subunit.</text>
</comment>
<feature type="disulfide bond" evidence="18">
    <location>
        <begin position="180"/>
        <end position="372"/>
    </location>
</feature>
<organism evidence="22 23">
    <name type="scientific">Digitaria exilis</name>
    <dbReference type="NCBI Taxonomy" id="1010633"/>
    <lineage>
        <taxon>Eukaryota</taxon>
        <taxon>Viridiplantae</taxon>
        <taxon>Streptophyta</taxon>
        <taxon>Embryophyta</taxon>
        <taxon>Tracheophyta</taxon>
        <taxon>Spermatophyta</taxon>
        <taxon>Magnoliopsida</taxon>
        <taxon>Liliopsida</taxon>
        <taxon>Poales</taxon>
        <taxon>Poaceae</taxon>
        <taxon>PACMAD clade</taxon>
        <taxon>Panicoideae</taxon>
        <taxon>Panicodae</taxon>
        <taxon>Paniceae</taxon>
        <taxon>Anthephorinae</taxon>
        <taxon>Digitaria</taxon>
    </lineage>
</organism>
<dbReference type="InterPro" id="IPR019793">
    <property type="entry name" value="Peroxidases_heam-ligand_BS"/>
</dbReference>
<evidence type="ECO:0000256" key="18">
    <source>
        <dbReference type="PIRSR" id="PIRSR600823-5"/>
    </source>
</evidence>
<reference evidence="22" key="1">
    <citation type="submission" date="2020-07" db="EMBL/GenBank/DDBJ databases">
        <title>Genome sequence and genetic diversity analysis of an under-domesticated orphan crop, white fonio (Digitaria exilis).</title>
        <authorList>
            <person name="Bennetzen J.L."/>
            <person name="Chen S."/>
            <person name="Ma X."/>
            <person name="Wang X."/>
            <person name="Yssel A.E.J."/>
            <person name="Chaluvadi S.R."/>
            <person name="Johnson M."/>
            <person name="Gangashetty P."/>
            <person name="Hamidou F."/>
            <person name="Sanogo M.D."/>
            <person name="Zwaenepoel A."/>
            <person name="Wallace J."/>
            <person name="Van De Peer Y."/>
            <person name="Van Deynze A."/>
        </authorList>
    </citation>
    <scope>NUCLEOTIDE SEQUENCE</scope>
    <source>
        <tissue evidence="22">Leaves</tissue>
    </source>
</reference>
<keyword evidence="6 19" id="KW-0349">Heme</keyword>
<evidence type="ECO:0000256" key="2">
    <source>
        <dbReference type="ARBA" id="ARBA00004613"/>
    </source>
</evidence>
<evidence type="ECO:0000256" key="16">
    <source>
        <dbReference type="PIRSR" id="PIRSR600823-3"/>
    </source>
</evidence>
<evidence type="ECO:0000256" key="13">
    <source>
        <dbReference type="ARBA" id="ARBA00023324"/>
    </source>
</evidence>
<gene>
    <name evidence="22" type="ORF">HU200_052250</name>
</gene>
<comment type="similarity">
    <text evidence="3">Belongs to the peroxidase family. Ascorbate peroxidase subfamily.</text>
</comment>
<evidence type="ECO:0000256" key="7">
    <source>
        <dbReference type="ARBA" id="ARBA00022723"/>
    </source>
</evidence>
<dbReference type="EC" id="1.11.1.7" evidence="19"/>
<comment type="caution">
    <text evidence="22">The sequence shown here is derived from an EMBL/GenBank/DDBJ whole genome shotgun (WGS) entry which is preliminary data.</text>
</comment>
<dbReference type="InterPro" id="IPR033905">
    <property type="entry name" value="Secretory_peroxidase"/>
</dbReference>
<feature type="binding site" evidence="16">
    <location>
        <position position="134"/>
    </location>
    <ligand>
        <name>Ca(2+)</name>
        <dbReference type="ChEBI" id="CHEBI:29108"/>
        <label>1</label>
    </ligand>
</feature>
<dbReference type="GO" id="GO:0005576">
    <property type="term" value="C:extracellular region"/>
    <property type="evidence" value="ECO:0007669"/>
    <property type="project" value="UniProtKB-SubCell"/>
</dbReference>
<evidence type="ECO:0000313" key="22">
    <source>
        <dbReference type="EMBL" id="KAF8668437.1"/>
    </source>
</evidence>
<feature type="domain" description="Plant heme peroxidase family profile" evidence="21">
    <location>
        <begin position="85"/>
        <end position="376"/>
    </location>
</feature>
<dbReference type="PROSITE" id="PS00436">
    <property type="entry name" value="PEROXIDASE_2"/>
    <property type="match status" value="1"/>
</dbReference>
<proteinExistence type="inferred from homology"/>
<dbReference type="InterPro" id="IPR002016">
    <property type="entry name" value="Haem_peroxidase"/>
</dbReference>
<evidence type="ECO:0000256" key="12">
    <source>
        <dbReference type="ARBA" id="ARBA00023180"/>
    </source>
</evidence>
<keyword evidence="13 19" id="KW-0376">Hydrogen peroxide</keyword>
<keyword evidence="10 16" id="KW-0408">Iron</keyword>
<keyword evidence="12" id="KW-0325">Glycoprotein</keyword>
<sequence>MRTARESRAYVLRNIYGGKAWADGQMLRCGNWLHARAWLPRAGGTQGTGTSPPATELGTDSGSSRPVLYRDPNAATVLAGSGVAALSPDYYAMTCPFVEYTVRSVVADALMKDPTLAGSLLRLHFHDCFVQGCDASVLIDSTDDNKAEKDAGANKSLRGFEVIDRVKEAVESHCPGIVSCADILALVARDAVAMARGPYYFVPLGRRDGTRSVASDTFTTLPPPLGNVTLLAQMFAGVGLDLKDMVALSGGHTLGIAHCPSFKARVQNELDTLDATLATSLGSVCSKGGDAGTAPFDRTSTRFDAVYYRELQAKRGLLSSDQVLFEDPATKDMVNAFSMNPYYFFQAFQQGMLKMGQINLKEGDEGEIRLNCRVPNP</sequence>